<dbReference type="Proteomes" id="UP000245697">
    <property type="component" value="Unassembled WGS sequence"/>
</dbReference>
<evidence type="ECO:0000256" key="3">
    <source>
        <dbReference type="SAM" id="SignalP"/>
    </source>
</evidence>
<protein>
    <submittedName>
        <fullName evidence="5">Intein</fullName>
    </submittedName>
</protein>
<dbReference type="Gene3D" id="2.170.16.10">
    <property type="entry name" value="Hedgehog/Intein (Hint) domain"/>
    <property type="match status" value="1"/>
</dbReference>
<feature type="signal peptide" evidence="3">
    <location>
        <begin position="1"/>
        <end position="36"/>
    </location>
</feature>
<evidence type="ECO:0000313" key="6">
    <source>
        <dbReference type="Proteomes" id="UP000245697"/>
    </source>
</evidence>
<feature type="domain" description="Hint" evidence="4">
    <location>
        <begin position="1091"/>
        <end position="1196"/>
    </location>
</feature>
<comment type="caution">
    <text evidence="5">The sequence shown here is derived from an EMBL/GenBank/DDBJ whole genome shotgun (WGS) entry which is preliminary data.</text>
</comment>
<dbReference type="InterPro" id="IPR036844">
    <property type="entry name" value="Hint_dom_sf"/>
</dbReference>
<dbReference type="SMART" id="SM00306">
    <property type="entry name" value="HintN"/>
    <property type="match status" value="1"/>
</dbReference>
<proteinExistence type="predicted"/>
<feature type="chain" id="PRO_5016403632" evidence="3">
    <location>
        <begin position="37"/>
        <end position="1359"/>
    </location>
</feature>
<name>A0A316F7N4_9ACTN</name>
<feature type="coiled-coil region" evidence="1">
    <location>
        <begin position="815"/>
        <end position="842"/>
    </location>
</feature>
<dbReference type="PANTHER" id="PTHR23242:SF9">
    <property type="entry name" value="TRANSCRIPTION FACTOR HOXA13"/>
    <property type="match status" value="1"/>
</dbReference>
<keyword evidence="3" id="KW-0732">Signal</keyword>
<feature type="compositionally biased region" description="Basic and acidic residues" evidence="2">
    <location>
        <begin position="351"/>
        <end position="369"/>
    </location>
</feature>
<feature type="region of interest" description="Disordered" evidence="2">
    <location>
        <begin position="278"/>
        <end position="297"/>
    </location>
</feature>
<accession>A0A316F7N4</accession>
<dbReference type="EMBL" id="QGGR01000018">
    <property type="protein sequence ID" value="PWK40808.1"/>
    <property type="molecule type" value="Genomic_DNA"/>
</dbReference>
<evidence type="ECO:0000256" key="1">
    <source>
        <dbReference type="SAM" id="Coils"/>
    </source>
</evidence>
<sequence length="1359" mass="142613">MGGHGRRAWRSRVRLLAVAGLACALLTPVAPGRAEAAEPAVNVMDVRARVADAARLGGPSVQAAARAALLGSDADLERFVDRDWDAAFVQDNRILVGQLMAADGPAVAAAATAALAGSPDDVQKFLDYGFDRAWLHDERIRVGDAIRAGGPVTVEKGNQALDAGDEAIGEFLATGLASTRAHDDRIEVGMIMQAGGPIVQAAGSAALDGTAEDVREFLRYGQYVAQARDEEIATLAQLTEQARAAQQQTRQATQRAQVSAKKANEAAAAANKAAQLAAKETAEAKESTQRAAHAAKRAADAADRAAAAAREAIGAAREAIKAARVASNAASAASAAAVRAANKAAEARGKANAALKDRQSAGDARKAAEEADAAAQTAEDAGTAAVQSVTAIQEAITAAMSAVSAAENADAAGGAADAAGGEAHLAQAEADKARAAANRAKAYAAQARRALAEAEKWAGRAAVAARQAHAAAIDAAGHARRAAAAARLAADHAGQAADLARETAAHAAEADAAAKVATTAAATAATVEQTARDLDAERLRLDTDQAMQAARDAAALEKQQPKPTPDDIPQVERLDAETVRLLAEATAANAAAEVVLDRGRRAAMRVMDGVGTWSKTAAHEALTSDVLLRKWLTGGRLVAAEQDDRERVTVLAEAGISQPHRDAALKALAGTHADVVRFLKTQQYPGKIHVDRAAIGELIRTGGPAMIAAGNKALDGTGADAHEFLRSGQYVAAEHDTRIAVGELARTGGPEVRAAANIALDGPSSYREAFLKIGQFKAAQRDQSAAAHAQTAKRYVTEAARFAALARSDAATAARLAAQAKNDAAQADLAKKRAEASAKEAADAAAQANGYWLQAKNSSDQAAASAQAARKAAADAAAAAQSAEASARHAQYSAARAADSAKEAQESADVARKAALEAEQDSAAAWDAAARAFSAAVEKRIAEQRAAESYRDSKGKLDPPCYSRKIPFLEDAPCYDQLFLDSFQQGGRTCDDFVDVEACEQALPLALQGGLAACGVVWEPCDAVGAIICAFQKDWECVVTEIVALVPGLGIPANGKRLYDIYRKWKKLDKQLKDKKKKKKDKDQEESCPDDNSFLPGTKVLLSDGTSRPIEQLAVGDQVLATDPIGNITAAKPIAATIVGEGAKKLVDITIDTDGDRGDETATITATHNHPFWVPALSEWVDAEKLSSRQWLRTSAGTHFEIAAIKRYGAEARVHNLTIADIHTYYVLAGDVPVLVHNADKWCKDEDELDDIDTVYGPRVVQGVEYMIDEYNKGKTTHALNNIGKDAKATARYLRQPRKWTHVDNNTGNWVTYDDTNKIIIIRTAQDIHAYNYSETSWNGNVGKKYLEPPAGTTPPAWP</sequence>
<evidence type="ECO:0000256" key="2">
    <source>
        <dbReference type="SAM" id="MobiDB-lite"/>
    </source>
</evidence>
<dbReference type="Pfam" id="PF03752">
    <property type="entry name" value="ALF"/>
    <property type="match status" value="6"/>
</dbReference>
<gene>
    <name evidence="5" type="ORF">BC793_11837</name>
</gene>
<evidence type="ECO:0000313" key="5">
    <source>
        <dbReference type="EMBL" id="PWK40808.1"/>
    </source>
</evidence>
<keyword evidence="1" id="KW-0175">Coiled coil</keyword>
<dbReference type="InterPro" id="IPR005506">
    <property type="entry name" value="DUF312_ALF"/>
</dbReference>
<dbReference type="Pfam" id="PF07591">
    <property type="entry name" value="PT-HINT"/>
    <property type="match status" value="1"/>
</dbReference>
<feature type="region of interest" description="Disordered" evidence="2">
    <location>
        <begin position="1073"/>
        <end position="1092"/>
    </location>
</feature>
<dbReference type="CDD" id="cd00081">
    <property type="entry name" value="Hint"/>
    <property type="match status" value="1"/>
</dbReference>
<feature type="region of interest" description="Disordered" evidence="2">
    <location>
        <begin position="549"/>
        <end position="569"/>
    </location>
</feature>
<evidence type="ECO:0000259" key="4">
    <source>
        <dbReference type="SMART" id="SM00306"/>
    </source>
</evidence>
<dbReference type="InterPro" id="IPR003587">
    <property type="entry name" value="Hint_dom_N"/>
</dbReference>
<feature type="region of interest" description="Disordered" evidence="2">
    <location>
        <begin position="351"/>
        <end position="375"/>
    </location>
</feature>
<organism evidence="5 6">
    <name type="scientific">Actinoplanes xinjiangensis</name>
    <dbReference type="NCBI Taxonomy" id="512350"/>
    <lineage>
        <taxon>Bacteria</taxon>
        <taxon>Bacillati</taxon>
        <taxon>Actinomycetota</taxon>
        <taxon>Actinomycetes</taxon>
        <taxon>Micromonosporales</taxon>
        <taxon>Micromonosporaceae</taxon>
        <taxon>Actinoplanes</taxon>
    </lineage>
</organism>
<reference evidence="5 6" key="1">
    <citation type="submission" date="2018-05" db="EMBL/GenBank/DDBJ databases">
        <title>Genomic Encyclopedia of Archaeal and Bacterial Type Strains, Phase II (KMG-II): from individual species to whole genera.</title>
        <authorList>
            <person name="Goeker M."/>
        </authorList>
    </citation>
    <scope>NUCLEOTIDE SEQUENCE [LARGE SCALE GENOMIC DNA]</scope>
    <source>
        <strain evidence="5 6">DSM 45184</strain>
    </source>
</reference>
<keyword evidence="6" id="KW-1185">Reference proteome</keyword>
<dbReference type="PANTHER" id="PTHR23242">
    <property type="entry name" value="TRANSCRIPTION FACTOR HOXA13"/>
    <property type="match status" value="1"/>
</dbReference>
<dbReference type="SUPFAM" id="SSF51294">
    <property type="entry name" value="Hedgehog/intein (Hint) domain"/>
    <property type="match status" value="1"/>
</dbReference>